<keyword evidence="2" id="KW-0813">Transport</keyword>
<dbReference type="Gene3D" id="1.20.1510.10">
    <property type="entry name" value="Cation efflux protein transmembrane domain"/>
    <property type="match status" value="1"/>
</dbReference>
<accession>A0A517R4T7</accession>
<evidence type="ECO:0000256" key="1">
    <source>
        <dbReference type="ARBA" id="ARBA00004141"/>
    </source>
</evidence>
<keyword evidence="3 6" id="KW-0812">Transmembrane</keyword>
<proteinExistence type="predicted"/>
<feature type="transmembrane region" description="Helical" evidence="6">
    <location>
        <begin position="158"/>
        <end position="184"/>
    </location>
</feature>
<name>A0A517R4T7_9PLAN</name>
<dbReference type="PANTHER" id="PTHR13414:SF9">
    <property type="entry name" value="PROTON-COUPLED ZINC ANTIPORTER SLC30A9, MITOCHONDRIAL"/>
    <property type="match status" value="1"/>
</dbReference>
<dbReference type="RefSeq" id="WP_310820611.1">
    <property type="nucleotide sequence ID" value="NZ_CP036268.1"/>
</dbReference>
<feature type="transmembrane region" description="Helical" evidence="6">
    <location>
        <begin position="117"/>
        <end position="137"/>
    </location>
</feature>
<dbReference type="NCBIfam" id="TIGR01297">
    <property type="entry name" value="CDF"/>
    <property type="match status" value="1"/>
</dbReference>
<evidence type="ECO:0000256" key="5">
    <source>
        <dbReference type="ARBA" id="ARBA00023136"/>
    </source>
</evidence>
<dbReference type="GO" id="GO:0016020">
    <property type="term" value="C:membrane"/>
    <property type="evidence" value="ECO:0007669"/>
    <property type="project" value="UniProtKB-SubCell"/>
</dbReference>
<dbReference type="KEGG" id="svp:Pan189_32960"/>
<dbReference type="InterPro" id="IPR040177">
    <property type="entry name" value="SLC30A9"/>
</dbReference>
<keyword evidence="4 6" id="KW-1133">Transmembrane helix</keyword>
<keyword evidence="5 6" id="KW-0472">Membrane</keyword>
<feature type="transmembrane region" description="Helical" evidence="6">
    <location>
        <begin position="76"/>
        <end position="97"/>
    </location>
</feature>
<evidence type="ECO:0000313" key="9">
    <source>
        <dbReference type="Proteomes" id="UP000317318"/>
    </source>
</evidence>
<dbReference type="AlphaFoldDB" id="A0A517R4T7"/>
<dbReference type="GO" id="GO:0006829">
    <property type="term" value="P:zinc ion transport"/>
    <property type="evidence" value="ECO:0007669"/>
    <property type="project" value="InterPro"/>
</dbReference>
<feature type="domain" description="Cation efflux protein transmembrane" evidence="7">
    <location>
        <begin position="11"/>
        <end position="218"/>
    </location>
</feature>
<dbReference type="Proteomes" id="UP000317318">
    <property type="component" value="Chromosome"/>
</dbReference>
<evidence type="ECO:0000256" key="6">
    <source>
        <dbReference type="SAM" id="Phobius"/>
    </source>
</evidence>
<evidence type="ECO:0000256" key="4">
    <source>
        <dbReference type="ARBA" id="ARBA00022989"/>
    </source>
</evidence>
<keyword evidence="9" id="KW-1185">Reference proteome</keyword>
<reference evidence="8 9" key="1">
    <citation type="submission" date="2019-02" db="EMBL/GenBank/DDBJ databases">
        <title>Deep-cultivation of Planctomycetes and their phenomic and genomic characterization uncovers novel biology.</title>
        <authorList>
            <person name="Wiegand S."/>
            <person name="Jogler M."/>
            <person name="Boedeker C."/>
            <person name="Pinto D."/>
            <person name="Vollmers J."/>
            <person name="Rivas-Marin E."/>
            <person name="Kohn T."/>
            <person name="Peeters S.H."/>
            <person name="Heuer A."/>
            <person name="Rast P."/>
            <person name="Oberbeckmann S."/>
            <person name="Bunk B."/>
            <person name="Jeske O."/>
            <person name="Meyerdierks A."/>
            <person name="Storesund J.E."/>
            <person name="Kallscheuer N."/>
            <person name="Luecker S."/>
            <person name="Lage O.M."/>
            <person name="Pohl T."/>
            <person name="Merkel B.J."/>
            <person name="Hornburger P."/>
            <person name="Mueller R.-W."/>
            <person name="Bruemmer F."/>
            <person name="Labrenz M."/>
            <person name="Spormann A.M."/>
            <person name="Op den Camp H."/>
            <person name="Overmann J."/>
            <person name="Amann R."/>
            <person name="Jetten M.S.M."/>
            <person name="Mascher T."/>
            <person name="Medema M.H."/>
            <person name="Devos D.P."/>
            <person name="Kaster A.-K."/>
            <person name="Ovreas L."/>
            <person name="Rohde M."/>
            <person name="Galperin M.Y."/>
            <person name="Jogler C."/>
        </authorList>
    </citation>
    <scope>NUCLEOTIDE SEQUENCE [LARGE SCALE GENOMIC DNA]</scope>
    <source>
        <strain evidence="8 9">Pan189</strain>
    </source>
</reference>
<evidence type="ECO:0000259" key="7">
    <source>
        <dbReference type="Pfam" id="PF01545"/>
    </source>
</evidence>
<comment type="subcellular location">
    <subcellularLocation>
        <location evidence="1">Membrane</location>
        <topology evidence="1">Multi-pass membrane protein</topology>
    </subcellularLocation>
</comment>
<dbReference type="EMBL" id="CP036268">
    <property type="protein sequence ID" value="QDT38897.1"/>
    <property type="molecule type" value="Genomic_DNA"/>
</dbReference>
<sequence length="313" mass="33504">MAAPSHKTAIYAAIAANALICVTKFIAAALTGSSAMIAEGIHSLVDSGNGCLLLLGIRLSKRPADDNHPFGYGPELYFWTLIVAILIFGVGGGVSVYEGVKHVIHPGELGNPLPNYIVLGLSAVFECVAWWLAWTGFQKAKGKTDSVWEAIRKSKDPTAFAVLFEDTAALLGLIVAAIGIFLAHLFEEPLIDASATILIGVILAGVALLLMREARGLLIGEGAAPEIVERIKQMAGERESIARIGRPMTLHFSPDHVLLALNVEFVDGLDSDEIEAAVDRFEAAITAEFPQFRHIYLESERLGPQPSKPISEG</sequence>
<feature type="transmembrane region" description="Helical" evidence="6">
    <location>
        <begin position="9"/>
        <end position="30"/>
    </location>
</feature>
<organism evidence="8 9">
    <name type="scientific">Stratiformator vulcanicus</name>
    <dbReference type="NCBI Taxonomy" id="2527980"/>
    <lineage>
        <taxon>Bacteria</taxon>
        <taxon>Pseudomonadati</taxon>
        <taxon>Planctomycetota</taxon>
        <taxon>Planctomycetia</taxon>
        <taxon>Planctomycetales</taxon>
        <taxon>Planctomycetaceae</taxon>
        <taxon>Stratiformator</taxon>
    </lineage>
</organism>
<dbReference type="GO" id="GO:0008324">
    <property type="term" value="F:monoatomic cation transmembrane transporter activity"/>
    <property type="evidence" value="ECO:0007669"/>
    <property type="project" value="InterPro"/>
</dbReference>
<protein>
    <submittedName>
        <fullName evidence="8">Ferrous-iron efflux pump FieF</fullName>
    </submittedName>
</protein>
<evidence type="ECO:0000313" key="8">
    <source>
        <dbReference type="EMBL" id="QDT38897.1"/>
    </source>
</evidence>
<dbReference type="InterPro" id="IPR027469">
    <property type="entry name" value="Cation_efflux_TMD_sf"/>
</dbReference>
<feature type="transmembrane region" description="Helical" evidence="6">
    <location>
        <begin position="190"/>
        <end position="210"/>
    </location>
</feature>
<dbReference type="InterPro" id="IPR058533">
    <property type="entry name" value="Cation_efflux_TM"/>
</dbReference>
<gene>
    <name evidence="8" type="primary">fieF</name>
    <name evidence="8" type="ORF">Pan189_32960</name>
</gene>
<dbReference type="PANTHER" id="PTHR13414">
    <property type="entry name" value="HUEL-CATION TRANSPORTER"/>
    <property type="match status" value="1"/>
</dbReference>
<evidence type="ECO:0000256" key="2">
    <source>
        <dbReference type="ARBA" id="ARBA00022448"/>
    </source>
</evidence>
<dbReference type="SUPFAM" id="SSF161111">
    <property type="entry name" value="Cation efflux protein transmembrane domain-like"/>
    <property type="match status" value="1"/>
</dbReference>
<evidence type="ECO:0000256" key="3">
    <source>
        <dbReference type="ARBA" id="ARBA00022692"/>
    </source>
</evidence>
<dbReference type="Pfam" id="PF01545">
    <property type="entry name" value="Cation_efflux"/>
    <property type="match status" value="1"/>
</dbReference>
<dbReference type="InterPro" id="IPR002524">
    <property type="entry name" value="Cation_efflux"/>
</dbReference>